<dbReference type="InterPro" id="IPR050194">
    <property type="entry name" value="Glycosyltransferase_grp1"/>
</dbReference>
<protein>
    <submittedName>
        <fullName evidence="4">Lipopolysaccharide biosynthesis protein</fullName>
    </submittedName>
</protein>
<dbReference type="InterPro" id="IPR028098">
    <property type="entry name" value="Glyco_trans_4-like_N"/>
</dbReference>
<dbReference type="CDD" id="cd03801">
    <property type="entry name" value="GT4_PimA-like"/>
    <property type="match status" value="1"/>
</dbReference>
<reference evidence="4 5" key="1">
    <citation type="submission" date="2018-04" db="EMBL/GenBank/DDBJ databases">
        <title>The genome sequence of Caulobacter sp. 744.</title>
        <authorList>
            <person name="Gao J."/>
            <person name="Sun J."/>
        </authorList>
    </citation>
    <scope>NUCLEOTIDE SEQUENCE [LARGE SCALE GENOMIC DNA]</scope>
    <source>
        <strain evidence="4 5">774</strain>
    </source>
</reference>
<gene>
    <name evidence="4" type="ORF">DDF67_00250</name>
</gene>
<dbReference type="InterPro" id="IPR001296">
    <property type="entry name" value="Glyco_trans_1"/>
</dbReference>
<dbReference type="Pfam" id="PF00534">
    <property type="entry name" value="Glycos_transf_1"/>
    <property type="match status" value="1"/>
</dbReference>
<evidence type="ECO:0000313" key="5">
    <source>
        <dbReference type="Proteomes" id="UP000245073"/>
    </source>
</evidence>
<sequence>MHKALQLRPLKIVSIASFMNVAGAQEALVRLSRQLRARGHQVEVRFLYQEASAFEGDPHVKALIRSPRLGAKGYLKAFAMLLGELRREKPDAVICFMPLGTVMGAMAAFLAGVPIRIASQRAPGPTFGKLMRALDRVWGTIGLYDQIVCVSGAVKDSFDSYPAAYRRKLSVVHNGIEWSPSRLDRSAVRTQFGLPQDEILILALGRMKRQKNYSFLLERIAETPGAFLVVAGDGEERPMLEDKVKALNLTQRVRFLGNVDRAGAAALLAGCDVFIQPSLYEGQSNAVLEAMHAGLPIIVSDIPEQRETVCDIDGTEAAVLCKLDEPASWAPAIKDVISSGQRRAALGAMAKAVVERRFSLKAMIDGFEKVLAEEVRA</sequence>
<evidence type="ECO:0000313" key="4">
    <source>
        <dbReference type="EMBL" id="PVM94190.1"/>
    </source>
</evidence>
<evidence type="ECO:0000256" key="1">
    <source>
        <dbReference type="SAM" id="Phobius"/>
    </source>
</evidence>
<dbReference type="Proteomes" id="UP000245073">
    <property type="component" value="Unassembled WGS sequence"/>
</dbReference>
<evidence type="ECO:0000259" key="3">
    <source>
        <dbReference type="Pfam" id="PF13439"/>
    </source>
</evidence>
<dbReference type="Gene3D" id="3.40.50.2000">
    <property type="entry name" value="Glycogen Phosphorylase B"/>
    <property type="match status" value="2"/>
</dbReference>
<dbReference type="EMBL" id="QDKQ01000004">
    <property type="protein sequence ID" value="PVM94190.1"/>
    <property type="molecule type" value="Genomic_DNA"/>
</dbReference>
<dbReference type="PANTHER" id="PTHR45947:SF3">
    <property type="entry name" value="SULFOQUINOVOSYL TRANSFERASE SQD2"/>
    <property type="match status" value="1"/>
</dbReference>
<organism evidence="4 5">
    <name type="scientific">Caulobacter endophyticus</name>
    <dbReference type="NCBI Taxonomy" id="2172652"/>
    <lineage>
        <taxon>Bacteria</taxon>
        <taxon>Pseudomonadati</taxon>
        <taxon>Pseudomonadota</taxon>
        <taxon>Alphaproteobacteria</taxon>
        <taxon>Caulobacterales</taxon>
        <taxon>Caulobacteraceae</taxon>
        <taxon>Caulobacter</taxon>
    </lineage>
</organism>
<evidence type="ECO:0000259" key="2">
    <source>
        <dbReference type="Pfam" id="PF00534"/>
    </source>
</evidence>
<keyword evidence="5" id="KW-1185">Reference proteome</keyword>
<keyword evidence="1" id="KW-1133">Transmembrane helix</keyword>
<accession>A0A2T9KDY6</accession>
<dbReference type="OrthoDB" id="9790710at2"/>
<dbReference type="AlphaFoldDB" id="A0A2T9KDY6"/>
<keyword evidence="1" id="KW-0812">Transmembrane</keyword>
<dbReference type="GO" id="GO:0016757">
    <property type="term" value="F:glycosyltransferase activity"/>
    <property type="evidence" value="ECO:0007669"/>
    <property type="project" value="InterPro"/>
</dbReference>
<comment type="caution">
    <text evidence="4">The sequence shown here is derived from an EMBL/GenBank/DDBJ whole genome shotgun (WGS) entry which is preliminary data.</text>
</comment>
<proteinExistence type="predicted"/>
<dbReference type="RefSeq" id="WP_109098977.1">
    <property type="nucleotide sequence ID" value="NZ_QDKQ01000004.1"/>
</dbReference>
<keyword evidence="1" id="KW-0472">Membrane</keyword>
<feature type="transmembrane region" description="Helical" evidence="1">
    <location>
        <begin position="92"/>
        <end position="113"/>
    </location>
</feature>
<dbReference type="Pfam" id="PF13439">
    <property type="entry name" value="Glyco_transf_4"/>
    <property type="match status" value="1"/>
</dbReference>
<feature type="domain" description="Glycosyltransferase subfamily 4-like N-terminal" evidence="3">
    <location>
        <begin position="23"/>
        <end position="176"/>
    </location>
</feature>
<dbReference type="PANTHER" id="PTHR45947">
    <property type="entry name" value="SULFOQUINOVOSYL TRANSFERASE SQD2"/>
    <property type="match status" value="1"/>
</dbReference>
<name>A0A2T9KDY6_9CAUL</name>
<feature type="domain" description="Glycosyl transferase family 1" evidence="2">
    <location>
        <begin position="186"/>
        <end position="351"/>
    </location>
</feature>
<dbReference type="SUPFAM" id="SSF53756">
    <property type="entry name" value="UDP-Glycosyltransferase/glycogen phosphorylase"/>
    <property type="match status" value="1"/>
</dbReference>